<dbReference type="SUPFAM" id="SSF54495">
    <property type="entry name" value="UBC-like"/>
    <property type="match status" value="1"/>
</dbReference>
<dbReference type="GeneID" id="25254090"/>
<evidence type="ECO:0000313" key="4">
    <source>
        <dbReference type="Proteomes" id="UP000030747"/>
    </source>
</evidence>
<feature type="compositionally biased region" description="Low complexity" evidence="1">
    <location>
        <begin position="60"/>
        <end position="100"/>
    </location>
</feature>
<dbReference type="VEuPathDB" id="ToxoDB:ETH2_0200900"/>
<proteinExistence type="predicted"/>
<feature type="domain" description="UBC core" evidence="2">
    <location>
        <begin position="84"/>
        <end position="228"/>
    </location>
</feature>
<evidence type="ECO:0000259" key="2">
    <source>
        <dbReference type="PROSITE" id="PS50127"/>
    </source>
</evidence>
<dbReference type="Proteomes" id="UP000030747">
    <property type="component" value="Unassembled WGS sequence"/>
</dbReference>
<reference evidence="3" key="2">
    <citation type="submission" date="2013-10" db="EMBL/GenBank/DDBJ databases">
        <authorList>
            <person name="Aslett M."/>
        </authorList>
    </citation>
    <scope>NUCLEOTIDE SEQUENCE [LARGE SCALE GENOMIC DNA]</scope>
    <source>
        <strain evidence="3">Houghton</strain>
    </source>
</reference>
<dbReference type="VEuPathDB" id="ToxoDB:ETH_00024900"/>
<sequence>MGLSSIKVHTKTLLPPTHRDYRIQQELLEIERQQQQLLQQHEQHLVRRREQQQHHRHHPQQQQQNTQQQQQSDQQQQQSDQQQQQQRDNQQQQQQQQQQPQPLFTVYVHPGNMREWLVYLHLPAKSIYKNKNFLLRLLLPQQFPFKPPLLHFLKPIPVHPHVYSNGSICLNLLGKDWHPSLSLFKLLLSLFSMLNENKKHKPPLDDFLHAAAPPGSTDVEYIYHDDDL</sequence>
<dbReference type="RefSeq" id="XP_013229602.1">
    <property type="nucleotide sequence ID" value="XM_013374148.1"/>
</dbReference>
<accession>U6KL65</accession>
<dbReference type="PROSITE" id="PS50127">
    <property type="entry name" value="UBC_2"/>
    <property type="match status" value="1"/>
</dbReference>
<evidence type="ECO:0000313" key="3">
    <source>
        <dbReference type="EMBL" id="CDJ38847.1"/>
    </source>
</evidence>
<organism evidence="3 4">
    <name type="scientific">Eimeria tenella</name>
    <name type="common">Coccidian parasite</name>
    <dbReference type="NCBI Taxonomy" id="5802"/>
    <lineage>
        <taxon>Eukaryota</taxon>
        <taxon>Sar</taxon>
        <taxon>Alveolata</taxon>
        <taxon>Apicomplexa</taxon>
        <taxon>Conoidasida</taxon>
        <taxon>Coccidia</taxon>
        <taxon>Eucoccidiorida</taxon>
        <taxon>Eimeriorina</taxon>
        <taxon>Eimeriidae</taxon>
        <taxon>Eimeria</taxon>
    </lineage>
</organism>
<dbReference type="SMART" id="SM00212">
    <property type="entry name" value="UBCc"/>
    <property type="match status" value="1"/>
</dbReference>
<dbReference type="InterPro" id="IPR050113">
    <property type="entry name" value="Ub_conjugating_enzyme"/>
</dbReference>
<evidence type="ECO:0000256" key="1">
    <source>
        <dbReference type="SAM" id="MobiDB-lite"/>
    </source>
</evidence>
<dbReference type="InterPro" id="IPR000608">
    <property type="entry name" value="UBC"/>
</dbReference>
<reference evidence="3" key="1">
    <citation type="submission" date="2013-10" db="EMBL/GenBank/DDBJ databases">
        <title>Genomic analysis of the causative agents of coccidiosis in chickens.</title>
        <authorList>
            <person name="Reid A.J."/>
            <person name="Blake D."/>
            <person name="Billington K."/>
            <person name="Browne H."/>
            <person name="Dunn M."/>
            <person name="Hung S."/>
            <person name="Kawahara F."/>
            <person name="Miranda-Saavedra D."/>
            <person name="Mourier T."/>
            <person name="Nagra H."/>
            <person name="Otto T.D."/>
            <person name="Rawlings N."/>
            <person name="Sanchez A."/>
            <person name="Sanders M."/>
            <person name="Subramaniam C."/>
            <person name="Tay Y."/>
            <person name="Dear P."/>
            <person name="Doerig C."/>
            <person name="Gruber A."/>
            <person name="Parkinson J."/>
            <person name="Shirley M."/>
            <person name="Wan K.L."/>
            <person name="Berriman M."/>
            <person name="Tomley F."/>
            <person name="Pain A."/>
        </authorList>
    </citation>
    <scope>NUCLEOTIDE SEQUENCE [LARGE SCALE GENOMIC DNA]</scope>
    <source>
        <strain evidence="3">Houghton</strain>
    </source>
</reference>
<dbReference type="Pfam" id="PF00179">
    <property type="entry name" value="UQ_con"/>
    <property type="match status" value="1"/>
</dbReference>
<dbReference type="AlphaFoldDB" id="U6KL65"/>
<gene>
    <name evidence="3" type="ORF">ETH_00024900</name>
</gene>
<name>U6KL65_EIMTE</name>
<dbReference type="PANTHER" id="PTHR24067">
    <property type="entry name" value="UBIQUITIN-CONJUGATING ENZYME E2"/>
    <property type="match status" value="1"/>
</dbReference>
<dbReference type="InterPro" id="IPR016135">
    <property type="entry name" value="UBQ-conjugating_enzyme/RWD"/>
</dbReference>
<protein>
    <submittedName>
        <fullName evidence="3">Ubiquitin-conjugating enzyme e2, putative</fullName>
    </submittedName>
</protein>
<dbReference type="OrthoDB" id="1158011at2759"/>
<dbReference type="EMBL" id="HG674101">
    <property type="protein sequence ID" value="CDJ38847.1"/>
    <property type="molecule type" value="Genomic_DNA"/>
</dbReference>
<feature type="region of interest" description="Disordered" evidence="1">
    <location>
        <begin position="39"/>
        <end position="100"/>
    </location>
</feature>
<keyword evidence="4" id="KW-1185">Reference proteome</keyword>
<feature type="compositionally biased region" description="Basic and acidic residues" evidence="1">
    <location>
        <begin position="41"/>
        <end position="53"/>
    </location>
</feature>
<dbReference type="Gene3D" id="3.10.110.10">
    <property type="entry name" value="Ubiquitin Conjugating Enzyme"/>
    <property type="match status" value="1"/>
</dbReference>